<feature type="transmembrane region" description="Helical" evidence="1">
    <location>
        <begin position="61"/>
        <end position="78"/>
    </location>
</feature>
<evidence type="ECO:0000313" key="2">
    <source>
        <dbReference type="EMBL" id="BDU01665.1"/>
    </source>
</evidence>
<sequence length="160" mass="16220">MPPVAGSGTGPAGATMGGMRKVCTGLAALLLLAVIGQFYLAAVGAFDAASAEESFRPHRTLANLILLLALVLTVAMAVARMPGRLIGLAGLVTGQVIGQSVIREIARAFGTESSTGPVVFGLHAINGLLIMGVIAMIARESHRISRMTPATSAAPARSSS</sequence>
<dbReference type="EMBL" id="AP026978">
    <property type="protein sequence ID" value="BDU01665.1"/>
    <property type="molecule type" value="Genomic_DNA"/>
</dbReference>
<name>A0ABM8D348_9NOCA</name>
<reference evidence="2 3" key="1">
    <citation type="submission" date="2022-11" db="EMBL/GenBank/DDBJ databases">
        <title>Genome Sequencing of Nocardia sp. ON39_IFM12276 and assembly.</title>
        <authorList>
            <person name="Shimojima M."/>
            <person name="Toyokawa M."/>
            <person name="Uesaka K."/>
        </authorList>
    </citation>
    <scope>NUCLEOTIDE SEQUENCE [LARGE SCALE GENOMIC DNA]</scope>
    <source>
        <strain evidence="2 3">IFM 12276</strain>
    </source>
</reference>
<keyword evidence="1" id="KW-0812">Transmembrane</keyword>
<protein>
    <recommendedName>
        <fullName evidence="4">DUF4383 domain-containing protein</fullName>
    </recommendedName>
</protein>
<gene>
    <name evidence="2" type="ORF">IFM12276_46930</name>
</gene>
<evidence type="ECO:0008006" key="4">
    <source>
        <dbReference type="Google" id="ProtNLM"/>
    </source>
</evidence>
<feature type="transmembrane region" description="Helical" evidence="1">
    <location>
        <begin position="118"/>
        <end position="138"/>
    </location>
</feature>
<dbReference type="Pfam" id="PF19728">
    <property type="entry name" value="DUF6220"/>
    <property type="match status" value="1"/>
</dbReference>
<accession>A0ABM8D348</accession>
<keyword evidence="1" id="KW-0472">Membrane</keyword>
<dbReference type="Proteomes" id="UP001317870">
    <property type="component" value="Chromosome"/>
</dbReference>
<evidence type="ECO:0000256" key="1">
    <source>
        <dbReference type="SAM" id="Phobius"/>
    </source>
</evidence>
<proteinExistence type="predicted"/>
<dbReference type="InterPro" id="IPR046192">
    <property type="entry name" value="DUF6220"/>
</dbReference>
<keyword evidence="3" id="KW-1185">Reference proteome</keyword>
<evidence type="ECO:0000313" key="3">
    <source>
        <dbReference type="Proteomes" id="UP001317870"/>
    </source>
</evidence>
<keyword evidence="1" id="KW-1133">Transmembrane helix</keyword>
<organism evidence="2 3">
    <name type="scientific">Nocardia sputorum</name>
    <dbReference type="NCBI Taxonomy" id="2984338"/>
    <lineage>
        <taxon>Bacteria</taxon>
        <taxon>Bacillati</taxon>
        <taxon>Actinomycetota</taxon>
        <taxon>Actinomycetes</taxon>
        <taxon>Mycobacteriales</taxon>
        <taxon>Nocardiaceae</taxon>
        <taxon>Nocardia</taxon>
    </lineage>
</organism>